<proteinExistence type="predicted"/>
<keyword evidence="1" id="KW-1133">Transmembrane helix</keyword>
<keyword evidence="1" id="KW-0472">Membrane</keyword>
<accession>A0A1F6ART9</accession>
<keyword evidence="1" id="KW-0812">Transmembrane</keyword>
<evidence type="ECO:0000313" key="3">
    <source>
        <dbReference type="Proteomes" id="UP000176609"/>
    </source>
</evidence>
<dbReference type="Proteomes" id="UP000176609">
    <property type="component" value="Unassembled WGS sequence"/>
</dbReference>
<comment type="caution">
    <text evidence="2">The sequence shown here is derived from an EMBL/GenBank/DDBJ whole genome shotgun (WGS) entry which is preliminary data.</text>
</comment>
<feature type="transmembrane region" description="Helical" evidence="1">
    <location>
        <begin position="112"/>
        <end position="133"/>
    </location>
</feature>
<dbReference type="InterPro" id="IPR014509">
    <property type="entry name" value="YjdF-like"/>
</dbReference>
<protein>
    <recommendedName>
        <fullName evidence="4">DUF2238 domain-containing protein</fullName>
    </recommendedName>
</protein>
<sequence length="208" mass="23850">MSIKILKSINNLLLVLLLLILIFAIVVYLGILPKNFLFFHMEFFGRFYERALSYLLFGIPLIYFSRRYIKIKKNAELIILLVFLNFLLDGLGNLFGWYSIGNQYSSVWYDKSVHLTGGIIYTSVFYMILINYFSSQNNFLILLTAFGLSFALGTLFGVGEYLSDKYFKTYMVGGLEDSIGDNIFDFLGSITGSAILYLTLFSSQHHKT</sequence>
<evidence type="ECO:0008006" key="4">
    <source>
        <dbReference type="Google" id="ProtNLM"/>
    </source>
</evidence>
<dbReference type="Pfam" id="PF09997">
    <property type="entry name" value="DUF2238"/>
    <property type="match status" value="1"/>
</dbReference>
<feature type="transmembrane region" description="Helical" evidence="1">
    <location>
        <begin position="12"/>
        <end position="32"/>
    </location>
</feature>
<evidence type="ECO:0000256" key="1">
    <source>
        <dbReference type="SAM" id="Phobius"/>
    </source>
</evidence>
<feature type="transmembrane region" description="Helical" evidence="1">
    <location>
        <begin position="183"/>
        <end position="201"/>
    </location>
</feature>
<feature type="transmembrane region" description="Helical" evidence="1">
    <location>
        <begin position="140"/>
        <end position="163"/>
    </location>
</feature>
<organism evidence="2 3">
    <name type="scientific">Candidatus Gottesmanbacteria bacterium RIFCSPLOWO2_01_FULL_39_12b</name>
    <dbReference type="NCBI Taxonomy" id="1798388"/>
    <lineage>
        <taxon>Bacteria</taxon>
        <taxon>Candidatus Gottesmaniibacteriota</taxon>
    </lineage>
</organism>
<dbReference type="EMBL" id="MFJR01000007">
    <property type="protein sequence ID" value="OGG26997.1"/>
    <property type="molecule type" value="Genomic_DNA"/>
</dbReference>
<feature type="transmembrane region" description="Helical" evidence="1">
    <location>
        <begin position="77"/>
        <end position="100"/>
    </location>
</feature>
<reference evidence="2 3" key="1">
    <citation type="journal article" date="2016" name="Nat. Commun.">
        <title>Thousands of microbial genomes shed light on interconnected biogeochemical processes in an aquifer system.</title>
        <authorList>
            <person name="Anantharaman K."/>
            <person name="Brown C.T."/>
            <person name="Hug L.A."/>
            <person name="Sharon I."/>
            <person name="Castelle C.J."/>
            <person name="Probst A.J."/>
            <person name="Thomas B.C."/>
            <person name="Singh A."/>
            <person name="Wilkins M.J."/>
            <person name="Karaoz U."/>
            <person name="Brodie E.L."/>
            <person name="Williams K.H."/>
            <person name="Hubbard S.S."/>
            <person name="Banfield J.F."/>
        </authorList>
    </citation>
    <scope>NUCLEOTIDE SEQUENCE [LARGE SCALE GENOMIC DNA]</scope>
</reference>
<name>A0A1F6ART9_9BACT</name>
<dbReference type="AlphaFoldDB" id="A0A1F6ART9"/>
<gene>
    <name evidence="2" type="ORF">A2960_02525</name>
</gene>
<evidence type="ECO:0000313" key="2">
    <source>
        <dbReference type="EMBL" id="OGG26997.1"/>
    </source>
</evidence>
<feature type="transmembrane region" description="Helical" evidence="1">
    <location>
        <begin position="47"/>
        <end position="65"/>
    </location>
</feature>